<dbReference type="GO" id="GO:0031956">
    <property type="term" value="F:medium-chain fatty acid-CoA ligase activity"/>
    <property type="evidence" value="ECO:0007669"/>
    <property type="project" value="TreeGrafter"/>
</dbReference>
<dbReference type="GO" id="GO:0006631">
    <property type="term" value="P:fatty acid metabolic process"/>
    <property type="evidence" value="ECO:0007669"/>
    <property type="project" value="TreeGrafter"/>
</dbReference>
<dbReference type="PANTHER" id="PTHR43201">
    <property type="entry name" value="ACYL-COA SYNTHETASE"/>
    <property type="match status" value="1"/>
</dbReference>
<feature type="domain" description="AMP-binding enzyme C-terminal" evidence="4">
    <location>
        <begin position="399"/>
        <end position="475"/>
    </location>
</feature>
<dbReference type="PANTHER" id="PTHR43201:SF5">
    <property type="entry name" value="MEDIUM-CHAIN ACYL-COA LIGASE ACSF2, MITOCHONDRIAL"/>
    <property type="match status" value="1"/>
</dbReference>
<dbReference type="SUPFAM" id="SSF56801">
    <property type="entry name" value="Acetyl-CoA synthetase-like"/>
    <property type="match status" value="1"/>
</dbReference>
<feature type="domain" description="AMP-dependent synthetase/ligase" evidence="3">
    <location>
        <begin position="27"/>
        <end position="352"/>
    </location>
</feature>
<accession>A0A7K3L7C5</accession>
<dbReference type="EMBL" id="JAACYR010000005">
    <property type="protein sequence ID" value="NDJ88030.1"/>
    <property type="molecule type" value="Genomic_DNA"/>
</dbReference>
<evidence type="ECO:0000256" key="1">
    <source>
        <dbReference type="ARBA" id="ARBA00006432"/>
    </source>
</evidence>
<dbReference type="CDD" id="cd04433">
    <property type="entry name" value="AFD_class_I"/>
    <property type="match status" value="1"/>
</dbReference>
<evidence type="ECO:0000256" key="2">
    <source>
        <dbReference type="ARBA" id="ARBA00022598"/>
    </source>
</evidence>
<dbReference type="PROSITE" id="PS00455">
    <property type="entry name" value="AMP_BINDING"/>
    <property type="match status" value="1"/>
</dbReference>
<dbReference type="InterPro" id="IPR000873">
    <property type="entry name" value="AMP-dep_synth/lig_dom"/>
</dbReference>
<name>A0A7K3L7C5_9MYCO</name>
<protein>
    <submittedName>
        <fullName evidence="5">AMP-binding protein</fullName>
    </submittedName>
</protein>
<dbReference type="InterPro" id="IPR045851">
    <property type="entry name" value="AMP-bd_C_sf"/>
</dbReference>
<evidence type="ECO:0000313" key="5">
    <source>
        <dbReference type="EMBL" id="NDJ88030.1"/>
    </source>
</evidence>
<evidence type="ECO:0000313" key="6">
    <source>
        <dbReference type="Proteomes" id="UP000466523"/>
    </source>
</evidence>
<reference evidence="5 6" key="1">
    <citation type="submission" date="2020-01" db="EMBL/GenBank/DDBJ databases">
        <authorList>
            <person name="Sanchez-Estrada R."/>
            <person name="Gonzalez-Y-Merchand J.A."/>
            <person name="Rivera-Gutierrez S."/>
        </authorList>
    </citation>
    <scope>NUCLEOTIDE SEQUENCE [LARGE SCALE GENOMIC DNA]</scope>
    <source>
        <strain evidence="5 6">CST 7247</strain>
    </source>
</reference>
<dbReference type="Pfam" id="PF00501">
    <property type="entry name" value="AMP-binding"/>
    <property type="match status" value="1"/>
</dbReference>
<proteinExistence type="inferred from homology"/>
<sequence>MPDTDAYATWSQRVLASLHLRSGSAALISVNAGSVERWSGTEFVAMTAGALDVLDAAGVAAGDDVPALMASRPTSIAMMLAGAVSGRPLAPLAPRMTRRELLACLENLSGGVLFADPDWMELATDLAESTGRRAQIIDGPTFSNRAVTANDNPHSVAMVMHTSGTTGLPKPVPVRESPLGHRADVNGLLLDLKLGDRLATAALFHHVGALGNIAVTLANGATLVCFPDFSVDAWLSLELVAPTHAVVVPSIIEILLAADALTLPTLRVLGYGGSPIHPDTMRRVQTVMPGVDLVNLFGQTEGSPLTVLDAADHRAAAAGRTDLLRSAGRAAPGVELHIDHPGPDGVGEVWARCAHSFVTDGDGWQRTGDLGHLVDGYLYLVGRRGDKIIRGGENVFPLEVEQVLESHPEVREAGVVGVPDRRLGETVAAFIVPTDPAIPPSPQALHRYAREHLAGFKVPARWEFLEALPRNPSGKIVRRELARRCASQ</sequence>
<comment type="caution">
    <text evidence="5">The sequence shown here is derived from an EMBL/GenBank/DDBJ whole genome shotgun (WGS) entry which is preliminary data.</text>
</comment>
<dbReference type="InterPro" id="IPR025110">
    <property type="entry name" value="AMP-bd_C"/>
</dbReference>
<dbReference type="Pfam" id="PF13193">
    <property type="entry name" value="AMP-binding_C"/>
    <property type="match status" value="1"/>
</dbReference>
<keyword evidence="2" id="KW-0436">Ligase</keyword>
<dbReference type="InterPro" id="IPR042099">
    <property type="entry name" value="ANL_N_sf"/>
</dbReference>
<dbReference type="Gene3D" id="3.40.50.12780">
    <property type="entry name" value="N-terminal domain of ligase-like"/>
    <property type="match status" value="1"/>
</dbReference>
<dbReference type="InterPro" id="IPR020845">
    <property type="entry name" value="AMP-binding_CS"/>
</dbReference>
<dbReference type="Gene3D" id="3.30.300.30">
    <property type="match status" value="1"/>
</dbReference>
<dbReference type="RefSeq" id="WP_162111685.1">
    <property type="nucleotide sequence ID" value="NZ_JAACYR010000005.1"/>
</dbReference>
<dbReference type="Proteomes" id="UP000466523">
    <property type="component" value="Unassembled WGS sequence"/>
</dbReference>
<evidence type="ECO:0000259" key="4">
    <source>
        <dbReference type="Pfam" id="PF13193"/>
    </source>
</evidence>
<comment type="similarity">
    <text evidence="1">Belongs to the ATP-dependent AMP-binding enzyme family.</text>
</comment>
<dbReference type="AlphaFoldDB" id="A0A7K3L7C5"/>
<evidence type="ECO:0000259" key="3">
    <source>
        <dbReference type="Pfam" id="PF00501"/>
    </source>
</evidence>
<gene>
    <name evidence="5" type="ORF">GWR20_02480</name>
</gene>
<organism evidence="5 6">
    <name type="scientific">Mycolicibacter kumamotonensis</name>
    <dbReference type="NCBI Taxonomy" id="354243"/>
    <lineage>
        <taxon>Bacteria</taxon>
        <taxon>Bacillati</taxon>
        <taxon>Actinomycetota</taxon>
        <taxon>Actinomycetes</taxon>
        <taxon>Mycobacteriales</taxon>
        <taxon>Mycobacteriaceae</taxon>
        <taxon>Mycolicibacter</taxon>
    </lineage>
</organism>